<gene>
    <name evidence="2" type="primary">Cnig_chr_V.g21271</name>
    <name evidence="2" type="ORF">B9Z55_021271</name>
</gene>
<dbReference type="PANTHER" id="PTHR23015">
    <property type="entry name" value="UNCHARACTERIZED C.ELEGANS PROTEIN"/>
    <property type="match status" value="1"/>
</dbReference>
<protein>
    <recommendedName>
        <fullName evidence="1">DUF38 domain-containing protein</fullName>
    </recommendedName>
</protein>
<comment type="caution">
    <text evidence="2">The sequence shown here is derived from an EMBL/GenBank/DDBJ whole genome shotgun (WGS) entry which is preliminary data.</text>
</comment>
<dbReference type="InterPro" id="IPR002900">
    <property type="entry name" value="DUF38/FTH_CAE_spp"/>
</dbReference>
<dbReference type="EMBL" id="PDUG01000005">
    <property type="protein sequence ID" value="PIC29805.1"/>
    <property type="molecule type" value="Genomic_DNA"/>
</dbReference>
<dbReference type="AlphaFoldDB" id="A0A2G5TR65"/>
<dbReference type="Pfam" id="PF01827">
    <property type="entry name" value="FTH"/>
    <property type="match status" value="1"/>
</dbReference>
<dbReference type="Proteomes" id="UP000230233">
    <property type="component" value="Chromosome V"/>
</dbReference>
<evidence type="ECO:0000313" key="2">
    <source>
        <dbReference type="EMBL" id="PIC29805.1"/>
    </source>
</evidence>
<evidence type="ECO:0000259" key="1">
    <source>
        <dbReference type="Pfam" id="PF01827"/>
    </source>
</evidence>
<name>A0A2G5TR65_9PELO</name>
<evidence type="ECO:0000313" key="3">
    <source>
        <dbReference type="Proteomes" id="UP000230233"/>
    </source>
</evidence>
<keyword evidence="3" id="KW-1185">Reference proteome</keyword>
<proteinExistence type="predicted"/>
<dbReference type="PANTHER" id="PTHR23015:SF4">
    <property type="entry name" value="DUF38 DOMAIN-CONTAINING PROTEIN-RELATED"/>
    <property type="match status" value="1"/>
</dbReference>
<dbReference type="GO" id="GO:0045087">
    <property type="term" value="P:innate immune response"/>
    <property type="evidence" value="ECO:0007669"/>
    <property type="project" value="TreeGrafter"/>
</dbReference>
<reference evidence="3" key="1">
    <citation type="submission" date="2017-10" db="EMBL/GenBank/DDBJ databases">
        <title>Rapid genome shrinkage in a self-fertile nematode reveals novel sperm competition proteins.</title>
        <authorList>
            <person name="Yin D."/>
            <person name="Schwarz E.M."/>
            <person name="Thomas C.G."/>
            <person name="Felde R.L."/>
            <person name="Korf I.F."/>
            <person name="Cutter A.D."/>
            <person name="Schartner C.M."/>
            <person name="Ralston E.J."/>
            <person name="Meyer B.J."/>
            <person name="Haag E.S."/>
        </authorList>
    </citation>
    <scope>NUCLEOTIDE SEQUENCE [LARGE SCALE GENOMIC DNA]</scope>
    <source>
        <strain evidence="3">JU1422</strain>
    </source>
</reference>
<organism evidence="2 3">
    <name type="scientific">Caenorhabditis nigoni</name>
    <dbReference type="NCBI Taxonomy" id="1611254"/>
    <lineage>
        <taxon>Eukaryota</taxon>
        <taxon>Metazoa</taxon>
        <taxon>Ecdysozoa</taxon>
        <taxon>Nematoda</taxon>
        <taxon>Chromadorea</taxon>
        <taxon>Rhabditida</taxon>
        <taxon>Rhabditina</taxon>
        <taxon>Rhabditomorpha</taxon>
        <taxon>Rhabditoidea</taxon>
        <taxon>Rhabditidae</taxon>
        <taxon>Peloderinae</taxon>
        <taxon>Caenorhabditis</taxon>
    </lineage>
</organism>
<feature type="domain" description="DUF38" evidence="1">
    <location>
        <begin position="95"/>
        <end position="219"/>
    </location>
</feature>
<accession>A0A2G5TR65</accession>
<dbReference type="InterPro" id="IPR040161">
    <property type="entry name" value="FB224"/>
</dbReference>
<sequence>MTVDKDKTIYLIYRDPLLHTSLARSEYEFIYSEVENSRSFKGKTTYLGNSNVVDVAIRDLQLVLNFQKSKLYELSYLKDCRLLRDPSVHNLPLSLSNAFKKLNRKMKAKKLFVRTGRQSEIMSLLSLMEPETLENIEFLAMDEEMEIEINEIVKTEQWKRAKKLYCDFHALNLNVEDVSHFSKINMRVLSISARDLDCLRETFVNSSNSELFWFKVRKFKERLKLSNYWGPAFNNLSESCWYFRMKNSNENILQIGIRKHRRTDIFFKIVQMEDVPTKAIVQSYQEH</sequence>